<comment type="caution">
    <text evidence="2">The sequence shown here is derived from an EMBL/GenBank/DDBJ whole genome shotgun (WGS) entry which is preliminary data.</text>
</comment>
<dbReference type="RefSeq" id="WP_066686927.1">
    <property type="nucleotide sequence ID" value="NZ_CP117025.1"/>
</dbReference>
<proteinExistence type="predicted"/>
<dbReference type="EMBL" id="LQQO01000001">
    <property type="protein sequence ID" value="KZE18584.1"/>
    <property type="molecule type" value="Genomic_DNA"/>
</dbReference>
<sequence>MVRVLLLLAALSALFADPARAQQNGFDLDGPEVAVSVTRGAVELPVAAVPALRGGDRLTARALLPADQSARYLLVVAFLRGATNPPPKDWFFSVETWKPKKDVLTVTVPEGAEQAMLFLAPEAGGGFSAVRGAVRGRPGVFVRAAQDLYQASLDRQRLDAFVGAIGRIGDAAPERLASAAPVLADALRIKLNADCLLKQRALQAACLTQQRDALVLQAQRGATLTETLTGAPVDLAYRVAATREGGAGYYSPYIGLARDLARLFGAFRSAQYQYLPALALGQGDAIHLQLNSAPSFQNPRSVLVAPLPPIGDAPPPLWRSGAQGALCLARPDLVLPLDDAALLFATDYARDLTLKVTAADGKVSLLKLTPDAERGGLVLAGGASVAGPITDAVVQGSWGFDRFSGPRVPAQIDGPGAWTPQPDANVIVGRDHPLVLRGGASACVSGLTLRDAGGLSRSLTWKAAAPDAIETTLPLSKTRPGPLTLTVVRHGAVAPDQIALTGRAEPSRLDRFTLHRGDKEGVLEGARLDQVAGLTLGGVCFTAGALTRVGEGDRLVLVAEQPLGDATDTSASVQLRDGRSATVAATVAPSRPAVQLLDRRVAFDSPAGARPIDLPAGLVPTTATLTFSARIAGGLGGPDDGIEIAAGDVSRRLTIASGAVQRIGDDVVVATIAPQAAFGPAVSGPIRVRVWRGGTAGDWQAVATLVRLPVVTGIECRESCTVSGRDLFLVAAIGTTPDMAGAVTLPGGFVGTSVTVPRGGDGAIYLKLHDAADAVLRVR</sequence>
<dbReference type="Proteomes" id="UP000076609">
    <property type="component" value="Unassembled WGS sequence"/>
</dbReference>
<evidence type="ECO:0000313" key="2">
    <source>
        <dbReference type="EMBL" id="KZE18584.1"/>
    </source>
</evidence>
<accession>A0ABR5YFZ3</accession>
<organism evidence="2 3">
    <name type="scientific">Sphingomonas hankookensis</name>
    <dbReference type="NCBI Taxonomy" id="563996"/>
    <lineage>
        <taxon>Bacteria</taxon>
        <taxon>Pseudomonadati</taxon>
        <taxon>Pseudomonadota</taxon>
        <taxon>Alphaproteobacteria</taxon>
        <taxon>Sphingomonadales</taxon>
        <taxon>Sphingomonadaceae</taxon>
        <taxon>Sphingomonas</taxon>
    </lineage>
</organism>
<reference evidence="3" key="1">
    <citation type="submission" date="2016-01" db="EMBL/GenBank/DDBJ databases">
        <title>Draft genome of Chromobacterium sp. F49.</title>
        <authorList>
            <person name="Hong K.W."/>
        </authorList>
    </citation>
    <scope>NUCLEOTIDE SEQUENCE [LARGE SCALE GENOMIC DNA]</scope>
    <source>
        <strain evidence="3">CN3</strain>
    </source>
</reference>
<keyword evidence="3" id="KW-1185">Reference proteome</keyword>
<name>A0ABR5YFZ3_9SPHN</name>
<gene>
    <name evidence="2" type="ORF">AVT10_00580</name>
</gene>
<evidence type="ECO:0000256" key="1">
    <source>
        <dbReference type="SAM" id="SignalP"/>
    </source>
</evidence>
<evidence type="ECO:0000313" key="3">
    <source>
        <dbReference type="Proteomes" id="UP000076609"/>
    </source>
</evidence>
<keyword evidence="1" id="KW-0732">Signal</keyword>
<feature type="signal peptide" evidence="1">
    <location>
        <begin position="1"/>
        <end position="21"/>
    </location>
</feature>
<protein>
    <submittedName>
        <fullName evidence="2">Uncharacterized protein</fullName>
    </submittedName>
</protein>
<feature type="chain" id="PRO_5046501521" evidence="1">
    <location>
        <begin position="22"/>
        <end position="779"/>
    </location>
</feature>